<feature type="domain" description="GST N-terminal" evidence="1">
    <location>
        <begin position="1"/>
        <end position="79"/>
    </location>
</feature>
<dbReference type="AlphaFoldDB" id="F9T3L6"/>
<dbReference type="PATRIC" id="fig|1051646.9.peg.3179"/>
<evidence type="ECO:0000313" key="2">
    <source>
        <dbReference type="EMBL" id="AIW15668.1"/>
    </source>
</evidence>
<evidence type="ECO:0000313" key="4">
    <source>
        <dbReference type="Proteomes" id="UP000003836"/>
    </source>
</evidence>
<organism evidence="2 5">
    <name type="scientific">Vibrio tubiashii ATCC 19109</name>
    <dbReference type="NCBI Taxonomy" id="1051646"/>
    <lineage>
        <taxon>Bacteria</taxon>
        <taxon>Pseudomonadati</taxon>
        <taxon>Pseudomonadota</taxon>
        <taxon>Gammaproteobacteria</taxon>
        <taxon>Vibrionales</taxon>
        <taxon>Vibrionaceae</taxon>
        <taxon>Vibrio</taxon>
        <taxon>Vibrio oreintalis group</taxon>
    </lineage>
</organism>
<name>F9T3L6_9VIBR</name>
<dbReference type="Proteomes" id="UP000030071">
    <property type="component" value="Chromosome 2"/>
</dbReference>
<dbReference type="GO" id="GO:0016740">
    <property type="term" value="F:transferase activity"/>
    <property type="evidence" value="ECO:0007669"/>
    <property type="project" value="UniProtKB-KW"/>
</dbReference>
<dbReference type="Gene3D" id="1.20.1050.10">
    <property type="match status" value="1"/>
</dbReference>
<dbReference type="eggNOG" id="COG0625">
    <property type="taxonomic scope" value="Bacteria"/>
</dbReference>
<proteinExistence type="predicted"/>
<dbReference type="SUPFAM" id="SSF52833">
    <property type="entry name" value="Thioredoxin-like"/>
    <property type="match status" value="1"/>
</dbReference>
<dbReference type="Gene3D" id="3.40.30.10">
    <property type="entry name" value="Glutaredoxin"/>
    <property type="match status" value="1"/>
</dbReference>
<reference evidence="2 5" key="3">
    <citation type="submission" date="2014-08" db="EMBL/GenBank/DDBJ databases">
        <title>First Complete Genome Sequence of the Shellfish Pathogen Vibrio tubiashii.</title>
        <authorList>
            <person name="Richards G.P."/>
            <person name="Needleman D.S."/>
            <person name="Watson M.A."/>
            <person name="Bono J.L."/>
        </authorList>
    </citation>
    <scope>NUCLEOTIDE SEQUENCE [LARGE SCALE GENOMIC DNA]</scope>
    <source>
        <strain evidence="2 5">ATCC 19109</strain>
    </source>
</reference>
<dbReference type="KEGG" id="vtu:IX91_16340"/>
<dbReference type="EMBL" id="AFWI01000101">
    <property type="protein sequence ID" value="EGU56946.1"/>
    <property type="molecule type" value="Genomic_DNA"/>
</dbReference>
<keyword evidence="4" id="KW-1185">Reference proteome</keyword>
<evidence type="ECO:0000313" key="3">
    <source>
        <dbReference type="EMBL" id="EGU56946.1"/>
    </source>
</evidence>
<dbReference type="GeneID" id="23446298"/>
<evidence type="ECO:0000259" key="1">
    <source>
        <dbReference type="PROSITE" id="PS50404"/>
    </source>
</evidence>
<gene>
    <name evidence="2" type="ORF">IX91_16340</name>
    <name evidence="3" type="ORF">VITU9109_09242</name>
</gene>
<dbReference type="Proteomes" id="UP000003836">
    <property type="component" value="Unassembled WGS sequence"/>
</dbReference>
<dbReference type="RefSeq" id="WP_004744099.1">
    <property type="nucleotide sequence ID" value="NZ_AFWI01000101.1"/>
</dbReference>
<reference evidence="3" key="1">
    <citation type="submission" date="2011-08" db="EMBL/GenBank/DDBJ databases">
        <authorList>
            <person name="Hoffman M."/>
            <person name="Strain E.A."/>
            <person name="Brown E."/>
            <person name="Allard M.W."/>
        </authorList>
    </citation>
    <scope>NUCLEOTIDE SEQUENCE</scope>
    <source>
        <strain evidence="3">ATCC 19109</strain>
    </source>
</reference>
<protein>
    <submittedName>
        <fullName evidence="2 3">Glutathione S-transferase</fullName>
    </submittedName>
</protein>
<dbReference type="EMBL" id="CP009355">
    <property type="protein sequence ID" value="AIW15668.1"/>
    <property type="molecule type" value="Genomic_DNA"/>
</dbReference>
<dbReference type="HOGENOM" id="CLU_011226_12_1_6"/>
<evidence type="ECO:0000313" key="5">
    <source>
        <dbReference type="Proteomes" id="UP000030071"/>
    </source>
</evidence>
<keyword evidence="2" id="KW-0808">Transferase</keyword>
<accession>F9T3L6</accession>
<reference evidence="3 4" key="2">
    <citation type="journal article" date="2012" name="Int. J. Syst. Evol. Microbiol.">
        <title>Vibrio caribbeanicus sp. nov., isolated from the marine sponge Scleritoderma cyanea.</title>
        <authorList>
            <person name="Hoffmann M."/>
            <person name="Monday S.R."/>
            <person name="Allard M.W."/>
            <person name="Strain E.A."/>
            <person name="Whittaker P."/>
            <person name="Naum M."/>
            <person name="McCarthy P.J."/>
            <person name="Lopez J.V."/>
            <person name="Fischer M."/>
            <person name="Brown E.W."/>
        </authorList>
    </citation>
    <scope>NUCLEOTIDE SEQUENCE [LARGE SCALE GENOMIC DNA]</scope>
    <source>
        <strain evidence="3 4">ATCC 19109</strain>
    </source>
</reference>
<dbReference type="Pfam" id="PF13417">
    <property type="entry name" value="GST_N_3"/>
    <property type="match status" value="1"/>
</dbReference>
<dbReference type="PROSITE" id="PS50404">
    <property type="entry name" value="GST_NTER"/>
    <property type="match status" value="1"/>
</dbReference>
<sequence>MQLYLNDTSPFSRVVVATALLSNVPSLSMVWVDPWSSPSNLKSVNPFCLIPALELDCGNSLTESICVSQYLIETNQPTGLKNVKLNDVDQVKLLGTAKTLMEIAFRTAVLPRFTDQDNELIRRGQEGIILALTNLNKEMDESGKGKEVYLDPNLATLYLHIGLEYIQFRHRALYDDAVVTHIDEFLNTSPFNQLLKLVSIERLSEKPDYSALESSWRQL</sequence>
<dbReference type="InterPro" id="IPR004045">
    <property type="entry name" value="Glutathione_S-Trfase_N"/>
</dbReference>
<dbReference type="InterPro" id="IPR036249">
    <property type="entry name" value="Thioredoxin-like_sf"/>
</dbReference>
<dbReference type="STRING" id="1051646.IX91_16340"/>